<feature type="transmembrane region" description="Helical" evidence="9">
    <location>
        <begin position="26"/>
        <end position="46"/>
    </location>
</feature>
<evidence type="ECO:0000256" key="5">
    <source>
        <dbReference type="ARBA" id="ARBA00022989"/>
    </source>
</evidence>
<dbReference type="CDD" id="cd07185">
    <property type="entry name" value="OmpA_C-like"/>
    <property type="match status" value="1"/>
</dbReference>
<keyword evidence="11" id="KW-0282">Flagellum</keyword>
<accession>A0ABP7BXM0</accession>
<keyword evidence="11" id="KW-0969">Cilium</keyword>
<dbReference type="InterPro" id="IPR006665">
    <property type="entry name" value="OmpA-like"/>
</dbReference>
<dbReference type="InterPro" id="IPR025713">
    <property type="entry name" value="MotB-like_N_dom"/>
</dbReference>
<dbReference type="RefSeq" id="WP_345148791.1">
    <property type="nucleotide sequence ID" value="NZ_BAABEO010000008.1"/>
</dbReference>
<dbReference type="EMBL" id="BAABEO010000008">
    <property type="protein sequence ID" value="GAA3672842.1"/>
    <property type="molecule type" value="Genomic_DNA"/>
</dbReference>
<evidence type="ECO:0000313" key="12">
    <source>
        <dbReference type="Proteomes" id="UP001500752"/>
    </source>
</evidence>
<dbReference type="Pfam" id="PF13677">
    <property type="entry name" value="MotB_plug"/>
    <property type="match status" value="1"/>
</dbReference>
<feature type="domain" description="OmpA-like" evidence="10">
    <location>
        <begin position="117"/>
        <end position="237"/>
    </location>
</feature>
<dbReference type="Gene3D" id="3.30.1330.60">
    <property type="entry name" value="OmpA-like domain"/>
    <property type="match status" value="1"/>
</dbReference>
<comment type="subcellular location">
    <subcellularLocation>
        <location evidence="1">Cell membrane</location>
        <topology evidence="1">Single-pass membrane protein</topology>
    </subcellularLocation>
</comment>
<keyword evidence="11" id="KW-0966">Cell projection</keyword>
<evidence type="ECO:0000256" key="8">
    <source>
        <dbReference type="SAM" id="MobiDB-lite"/>
    </source>
</evidence>
<evidence type="ECO:0000256" key="9">
    <source>
        <dbReference type="SAM" id="Phobius"/>
    </source>
</evidence>
<evidence type="ECO:0000256" key="4">
    <source>
        <dbReference type="ARBA" id="ARBA00022692"/>
    </source>
</evidence>
<protein>
    <submittedName>
        <fullName evidence="11">Flagellar motor protein MotB</fullName>
    </submittedName>
</protein>
<proteinExistence type="inferred from homology"/>
<keyword evidence="6 7" id="KW-0472">Membrane</keyword>
<keyword evidence="5 9" id="KW-1133">Transmembrane helix</keyword>
<gene>
    <name evidence="11" type="ORF">GCM10023081_08980</name>
</gene>
<dbReference type="InterPro" id="IPR050330">
    <property type="entry name" value="Bact_OuterMem_StrucFunc"/>
</dbReference>
<evidence type="ECO:0000256" key="2">
    <source>
        <dbReference type="ARBA" id="ARBA00008914"/>
    </source>
</evidence>
<evidence type="ECO:0000313" key="11">
    <source>
        <dbReference type="EMBL" id="GAA3672842.1"/>
    </source>
</evidence>
<evidence type="ECO:0000256" key="6">
    <source>
        <dbReference type="ARBA" id="ARBA00023136"/>
    </source>
</evidence>
<evidence type="ECO:0000256" key="7">
    <source>
        <dbReference type="PROSITE-ProRule" id="PRU00473"/>
    </source>
</evidence>
<feature type="region of interest" description="Disordered" evidence="8">
    <location>
        <begin position="235"/>
        <end position="261"/>
    </location>
</feature>
<evidence type="ECO:0000256" key="1">
    <source>
        <dbReference type="ARBA" id="ARBA00004162"/>
    </source>
</evidence>
<dbReference type="Pfam" id="PF00691">
    <property type="entry name" value="OmpA"/>
    <property type="match status" value="1"/>
</dbReference>
<comment type="similarity">
    <text evidence="2">Belongs to the MotB family.</text>
</comment>
<name>A0ABP7BXM0_9MICC</name>
<evidence type="ECO:0000259" key="10">
    <source>
        <dbReference type="PROSITE" id="PS51123"/>
    </source>
</evidence>
<dbReference type="PANTHER" id="PTHR30329">
    <property type="entry name" value="STATOR ELEMENT OF FLAGELLAR MOTOR COMPLEX"/>
    <property type="match status" value="1"/>
</dbReference>
<organism evidence="11 12">
    <name type="scientific">Arthrobacter ginkgonis</name>
    <dbReference type="NCBI Taxonomy" id="1630594"/>
    <lineage>
        <taxon>Bacteria</taxon>
        <taxon>Bacillati</taxon>
        <taxon>Actinomycetota</taxon>
        <taxon>Actinomycetes</taxon>
        <taxon>Micrococcales</taxon>
        <taxon>Micrococcaceae</taxon>
        <taxon>Arthrobacter</taxon>
    </lineage>
</organism>
<keyword evidence="3" id="KW-1003">Cell membrane</keyword>
<dbReference type="SUPFAM" id="SSF103088">
    <property type="entry name" value="OmpA-like"/>
    <property type="match status" value="1"/>
</dbReference>
<evidence type="ECO:0000256" key="3">
    <source>
        <dbReference type="ARBA" id="ARBA00022475"/>
    </source>
</evidence>
<dbReference type="PANTHER" id="PTHR30329:SF21">
    <property type="entry name" value="LIPOPROTEIN YIAD-RELATED"/>
    <property type="match status" value="1"/>
</dbReference>
<keyword evidence="4 9" id="KW-0812">Transmembrane</keyword>
<comment type="caution">
    <text evidence="11">The sequence shown here is derived from an EMBL/GenBank/DDBJ whole genome shotgun (WGS) entry which is preliminary data.</text>
</comment>
<keyword evidence="12" id="KW-1185">Reference proteome</keyword>
<sequence length="261" mass="27773">MSRRGAAKKHGGGGHGSGQDRWMASYMDMVTVLMCLFIVLFAMSSIDRSKYEALKSSLAQGFGTVEDGTRTAAAVVVEDRESEVDAPTDLNVLRQHLEQALEREGMDEAVDLQMGPNGLTVRLVGSETYFKTNSDQLTAKARKVLGAVGPELAAAGRELSIEGHADYRTTAAPYETNWDLSAARAVTVLRHLVERDGVSAAEISATGFGDAQPLTDGKDSKSLSLNRRVDIVVLSGDTGETPAGAAEGTTDTNDAQADEHK</sequence>
<reference evidence="12" key="1">
    <citation type="journal article" date="2019" name="Int. J. Syst. Evol. Microbiol.">
        <title>The Global Catalogue of Microorganisms (GCM) 10K type strain sequencing project: providing services to taxonomists for standard genome sequencing and annotation.</title>
        <authorList>
            <consortium name="The Broad Institute Genomics Platform"/>
            <consortium name="The Broad Institute Genome Sequencing Center for Infectious Disease"/>
            <person name="Wu L."/>
            <person name="Ma J."/>
        </authorList>
    </citation>
    <scope>NUCLEOTIDE SEQUENCE [LARGE SCALE GENOMIC DNA]</scope>
    <source>
        <strain evidence="12">JCM 30742</strain>
    </source>
</reference>
<dbReference type="Proteomes" id="UP001500752">
    <property type="component" value="Unassembled WGS sequence"/>
</dbReference>
<dbReference type="InterPro" id="IPR036737">
    <property type="entry name" value="OmpA-like_sf"/>
</dbReference>
<dbReference type="PROSITE" id="PS51123">
    <property type="entry name" value="OMPA_2"/>
    <property type="match status" value="1"/>
</dbReference>